<evidence type="ECO:0000256" key="1">
    <source>
        <dbReference type="SAM" id="MobiDB-lite"/>
    </source>
</evidence>
<evidence type="ECO:0000313" key="2">
    <source>
        <dbReference type="EMBL" id="MDR6941900.1"/>
    </source>
</evidence>
<dbReference type="InterPro" id="IPR024447">
    <property type="entry name" value="YXWGXW_rpt"/>
</dbReference>
<gene>
    <name evidence="2" type="ORF">J2W55_001742</name>
</gene>
<organism evidence="2 3">
    <name type="scientific">Mucilaginibacter pocheonensis</name>
    <dbReference type="NCBI Taxonomy" id="398050"/>
    <lineage>
        <taxon>Bacteria</taxon>
        <taxon>Pseudomonadati</taxon>
        <taxon>Bacteroidota</taxon>
        <taxon>Sphingobacteriia</taxon>
        <taxon>Sphingobacteriales</taxon>
        <taxon>Sphingobacteriaceae</taxon>
        <taxon>Mucilaginibacter</taxon>
    </lineage>
</organism>
<dbReference type="Proteomes" id="UP001247620">
    <property type="component" value="Unassembled WGS sequence"/>
</dbReference>
<protein>
    <recommendedName>
        <fullName evidence="4">YXWGXW repeat-containing protein</fullName>
    </recommendedName>
</protein>
<keyword evidence="3" id="KW-1185">Reference proteome</keyword>
<feature type="compositionally biased region" description="Basic and acidic residues" evidence="1">
    <location>
        <begin position="178"/>
        <end position="190"/>
    </location>
</feature>
<feature type="compositionally biased region" description="Basic and acidic residues" evidence="1">
    <location>
        <begin position="257"/>
        <end position="269"/>
    </location>
</feature>
<evidence type="ECO:0008006" key="4">
    <source>
        <dbReference type="Google" id="ProtNLM"/>
    </source>
</evidence>
<evidence type="ECO:0000313" key="3">
    <source>
        <dbReference type="Proteomes" id="UP001247620"/>
    </source>
</evidence>
<feature type="region of interest" description="Disordered" evidence="1">
    <location>
        <begin position="163"/>
        <end position="196"/>
    </location>
</feature>
<name>A0ABU1T9L8_9SPHI</name>
<feature type="compositionally biased region" description="Basic and acidic residues" evidence="1">
    <location>
        <begin position="280"/>
        <end position="301"/>
    </location>
</feature>
<feature type="compositionally biased region" description="Basic and acidic residues" evidence="1">
    <location>
        <begin position="327"/>
        <end position="342"/>
    </location>
</feature>
<reference evidence="2 3" key="1">
    <citation type="submission" date="2023-07" db="EMBL/GenBank/DDBJ databases">
        <title>Sorghum-associated microbial communities from plants grown in Nebraska, USA.</title>
        <authorList>
            <person name="Schachtman D."/>
        </authorList>
    </citation>
    <scope>NUCLEOTIDE SEQUENCE [LARGE SCALE GENOMIC DNA]</scope>
    <source>
        <strain evidence="2 3">3262</strain>
    </source>
</reference>
<dbReference type="RefSeq" id="WP_310094370.1">
    <property type="nucleotide sequence ID" value="NZ_JAVDUU010000002.1"/>
</dbReference>
<proteinExistence type="predicted"/>
<feature type="compositionally biased region" description="Basic and acidic residues" evidence="1">
    <location>
        <begin position="232"/>
        <end position="243"/>
    </location>
</feature>
<dbReference type="EMBL" id="JAVDUU010000002">
    <property type="protein sequence ID" value="MDR6941900.1"/>
    <property type="molecule type" value="Genomic_DNA"/>
</dbReference>
<feature type="region of interest" description="Disordered" evidence="1">
    <location>
        <begin position="212"/>
        <end position="342"/>
    </location>
</feature>
<accession>A0ABU1T9L8</accession>
<comment type="caution">
    <text evidence="2">The sequence shown here is derived from an EMBL/GenBank/DDBJ whole genome shotgun (WGS) entry which is preliminary data.</text>
</comment>
<sequence length="342" mass="37788">MKKTTKMLMVLLIVSLAAIKTYAQVSIGISVRLAPPALPTYTQPPCPVDGYLWTPGYWAYNEDGGYYWVPGVWVAPPRPGFLWTPGYWGYDGSIYVYHEGYWGRHIGFYGGVNYGYGYIGSGFVGGRWSGNTFHYNTAVVNVNNTVVHNTYVNKTVINNVTVNNHTSFNGPGGVTAKPRPEEQAAEHEQHVQPTHEQLNHRQVAGKDRSQFATVNNGHPATAAMNKVNGKRFSPEGHTARVQDENGAANHRAAADANNDRTAARQEQADKPTSPRTANDAAEKPHRSNPENAGGDRPHAENGRQQVQSHHNAPGAPRQRQPHAGPTRPHENARPQEHEKRRE</sequence>
<feature type="compositionally biased region" description="Low complexity" evidence="1">
    <location>
        <begin position="247"/>
        <end position="256"/>
    </location>
</feature>
<dbReference type="Pfam" id="PF12779">
    <property type="entry name" value="WXXGXW"/>
    <property type="match status" value="2"/>
</dbReference>